<evidence type="ECO:0000313" key="11">
    <source>
        <dbReference type="EMBL" id="KAK4526755.1"/>
    </source>
</evidence>
<feature type="compositionally biased region" description="Acidic residues" evidence="9">
    <location>
        <begin position="132"/>
        <end position="154"/>
    </location>
</feature>
<keyword evidence="12" id="KW-1185">Reference proteome</keyword>
<dbReference type="InterPro" id="IPR039289">
    <property type="entry name" value="CHCHD4"/>
</dbReference>
<dbReference type="Gene3D" id="1.10.287.2900">
    <property type="match status" value="1"/>
</dbReference>
<gene>
    <name evidence="11" type="ORF">GAYE_SCF27MG4672</name>
</gene>
<keyword evidence="2" id="KW-0813">Transport</keyword>
<feature type="region of interest" description="Disordered" evidence="9">
    <location>
        <begin position="1"/>
        <end position="73"/>
    </location>
</feature>
<accession>A0AAV9IH19</accession>
<dbReference type="InterPro" id="IPR012891">
    <property type="entry name" value="GCK_dom"/>
</dbReference>
<evidence type="ECO:0000256" key="8">
    <source>
        <dbReference type="ARBA" id="ARBA00023284"/>
    </source>
</evidence>
<evidence type="ECO:0000256" key="4">
    <source>
        <dbReference type="ARBA" id="ARBA00023002"/>
    </source>
</evidence>
<organism evidence="11 12">
    <name type="scientific">Galdieria yellowstonensis</name>
    <dbReference type="NCBI Taxonomy" id="3028027"/>
    <lineage>
        <taxon>Eukaryota</taxon>
        <taxon>Rhodophyta</taxon>
        <taxon>Bangiophyceae</taxon>
        <taxon>Galdieriales</taxon>
        <taxon>Galdieriaceae</taxon>
        <taxon>Galdieria</taxon>
    </lineage>
</organism>
<dbReference type="PANTHER" id="PTHR21622">
    <property type="entry name" value="COILED-COIL-HELIX-COILED-COIL-HELIX DOMAIN CONTAINING 4"/>
    <property type="match status" value="1"/>
</dbReference>
<evidence type="ECO:0000256" key="7">
    <source>
        <dbReference type="ARBA" id="ARBA00023157"/>
    </source>
</evidence>
<reference evidence="11 12" key="1">
    <citation type="submission" date="2022-07" db="EMBL/GenBank/DDBJ databases">
        <title>Genome-wide signatures of adaptation to extreme environments.</title>
        <authorList>
            <person name="Cho C.H."/>
            <person name="Yoon H.S."/>
        </authorList>
    </citation>
    <scope>NUCLEOTIDE SEQUENCE [LARGE SCALE GENOMIC DNA]</scope>
    <source>
        <strain evidence="11 12">108.79 E11</strain>
    </source>
</reference>
<keyword evidence="3" id="KW-0653">Protein transport</keyword>
<evidence type="ECO:0000259" key="10">
    <source>
        <dbReference type="SMART" id="SM01227"/>
    </source>
</evidence>
<dbReference type="AlphaFoldDB" id="A0AAV9IH19"/>
<name>A0AAV9IH19_9RHOD</name>
<evidence type="ECO:0000256" key="1">
    <source>
        <dbReference type="ARBA" id="ARBA00004173"/>
    </source>
</evidence>
<dbReference type="Proteomes" id="UP001300502">
    <property type="component" value="Unassembled WGS sequence"/>
</dbReference>
<dbReference type="GO" id="GO:0015035">
    <property type="term" value="F:protein-disulfide reductase activity"/>
    <property type="evidence" value="ECO:0007669"/>
    <property type="project" value="InterPro"/>
</dbReference>
<keyword evidence="4" id="KW-0560">Oxidoreductase</keyword>
<sequence>MWTPEQRSPQRSTGLVDFRRGMSEAQPKQPTSDQDNASEAKKAEKPAGMIPSAREDSKAVEWSNSETTSKEREIEEALNCPCIQKMKEGSCGEQFIAAYRCFLESETEPKGSDCVEYFSSMQKCMVEHPEEYDLDSDSDDSEDFDLGDEEETGH</sequence>
<dbReference type="SMART" id="SM01227">
    <property type="entry name" value="GCK"/>
    <property type="match status" value="1"/>
</dbReference>
<evidence type="ECO:0000256" key="3">
    <source>
        <dbReference type="ARBA" id="ARBA00022927"/>
    </source>
</evidence>
<evidence type="ECO:0000313" key="12">
    <source>
        <dbReference type="Proteomes" id="UP001300502"/>
    </source>
</evidence>
<dbReference type="GO" id="GO:0005758">
    <property type="term" value="C:mitochondrial intermembrane space"/>
    <property type="evidence" value="ECO:0007669"/>
    <property type="project" value="TreeGrafter"/>
</dbReference>
<feature type="compositionally biased region" description="Polar residues" evidence="9">
    <location>
        <begin position="26"/>
        <end position="37"/>
    </location>
</feature>
<dbReference type="Pfam" id="PF07802">
    <property type="entry name" value="GCK"/>
    <property type="match status" value="1"/>
</dbReference>
<evidence type="ECO:0000256" key="6">
    <source>
        <dbReference type="ARBA" id="ARBA00023128"/>
    </source>
</evidence>
<dbReference type="PROSITE" id="PS51808">
    <property type="entry name" value="CHCH"/>
    <property type="match status" value="1"/>
</dbReference>
<comment type="caution">
    <text evidence="11">The sequence shown here is derived from an EMBL/GenBank/DDBJ whole genome shotgun (WGS) entry which is preliminary data.</text>
</comment>
<protein>
    <recommendedName>
        <fullName evidence="10">GCK domain-containing protein</fullName>
    </recommendedName>
</protein>
<evidence type="ECO:0000256" key="2">
    <source>
        <dbReference type="ARBA" id="ARBA00022448"/>
    </source>
</evidence>
<proteinExistence type="predicted"/>
<evidence type="ECO:0000256" key="9">
    <source>
        <dbReference type="SAM" id="MobiDB-lite"/>
    </source>
</evidence>
<comment type="subcellular location">
    <subcellularLocation>
        <location evidence="1">Mitochondrion</location>
    </subcellularLocation>
</comment>
<feature type="region of interest" description="Disordered" evidence="9">
    <location>
        <begin position="129"/>
        <end position="154"/>
    </location>
</feature>
<evidence type="ECO:0000256" key="5">
    <source>
        <dbReference type="ARBA" id="ARBA00023010"/>
    </source>
</evidence>
<dbReference type="GO" id="GO:0045041">
    <property type="term" value="P:protein import into mitochondrial intermembrane space"/>
    <property type="evidence" value="ECO:0007669"/>
    <property type="project" value="InterPro"/>
</dbReference>
<keyword evidence="8" id="KW-0676">Redox-active center</keyword>
<dbReference type="EMBL" id="JANCYU010000043">
    <property type="protein sequence ID" value="KAK4526755.1"/>
    <property type="molecule type" value="Genomic_DNA"/>
</dbReference>
<feature type="domain" description="GCK" evidence="10">
    <location>
        <begin position="78"/>
        <end position="146"/>
    </location>
</feature>
<dbReference type="PANTHER" id="PTHR21622:SF0">
    <property type="entry name" value="COILED-COIL-HELIX-COILED-COIL-HELIX DOMAIN CONTAINING 4"/>
    <property type="match status" value="1"/>
</dbReference>
<feature type="compositionally biased region" description="Polar residues" evidence="9">
    <location>
        <begin position="1"/>
        <end position="13"/>
    </location>
</feature>
<keyword evidence="5" id="KW-0811">Translocation</keyword>
<keyword evidence="6" id="KW-0496">Mitochondrion</keyword>
<keyword evidence="7" id="KW-1015">Disulfide bond</keyword>